<dbReference type="EMBL" id="VBSB01000003">
    <property type="protein sequence ID" value="NTY58725.1"/>
    <property type="molecule type" value="Genomic_DNA"/>
</dbReference>
<evidence type="ECO:0000313" key="2">
    <source>
        <dbReference type="Proteomes" id="UP000708347"/>
    </source>
</evidence>
<dbReference type="RefSeq" id="WP_174396668.1">
    <property type="nucleotide sequence ID" value="NZ_VBSB01000003.1"/>
</dbReference>
<reference evidence="1 2" key="1">
    <citation type="submission" date="2019-05" db="EMBL/GenBank/DDBJ databases">
        <title>Mycolicibacterium sphagni ENV482 genome assembly.</title>
        <authorList>
            <person name="Chen W."/>
            <person name="Faulkner N.W."/>
            <person name="Hyman M.R."/>
        </authorList>
    </citation>
    <scope>NUCLEOTIDE SEQUENCE [LARGE SCALE GENOMIC DNA]</scope>
    <source>
        <strain evidence="1 2">ENV482</strain>
    </source>
</reference>
<proteinExistence type="predicted"/>
<accession>A0ABX2JXH2</accession>
<name>A0ABX2JXH2_9MYCO</name>
<protein>
    <submittedName>
        <fullName evidence="1">Uncharacterized protein</fullName>
    </submittedName>
</protein>
<gene>
    <name evidence="1" type="ORF">FEG63_04045</name>
</gene>
<comment type="caution">
    <text evidence="1">The sequence shown here is derived from an EMBL/GenBank/DDBJ whole genome shotgun (WGS) entry which is preliminary data.</text>
</comment>
<dbReference type="Proteomes" id="UP000708347">
    <property type="component" value="Unassembled WGS sequence"/>
</dbReference>
<sequence>MGRRLRPRYHYDLSSERSERGIETEVVAHSNVAVLISDVDISIAWGFDPDETLWSEHRQKFDLSDFLPEFGDDDNVSRMYVDIFHRGALVDRVLFVVADGGRHYVPIPRTTYPHKTSMRELPPDRSDAEHVVLGNVNAGK</sequence>
<evidence type="ECO:0000313" key="1">
    <source>
        <dbReference type="EMBL" id="NTY58725.1"/>
    </source>
</evidence>
<keyword evidence="2" id="KW-1185">Reference proteome</keyword>
<organism evidence="1 2">
    <name type="scientific">Mycolicibacterium sphagni</name>
    <dbReference type="NCBI Taxonomy" id="1786"/>
    <lineage>
        <taxon>Bacteria</taxon>
        <taxon>Bacillati</taxon>
        <taxon>Actinomycetota</taxon>
        <taxon>Actinomycetes</taxon>
        <taxon>Mycobacteriales</taxon>
        <taxon>Mycobacteriaceae</taxon>
        <taxon>Mycolicibacterium</taxon>
    </lineage>
</organism>